<dbReference type="OrthoDB" id="3045089at2759"/>
<dbReference type="SMART" id="SM00184">
    <property type="entry name" value="RING"/>
    <property type="match status" value="2"/>
</dbReference>
<dbReference type="Gene3D" id="3.30.40.10">
    <property type="entry name" value="Zinc/RING finger domain, C3HC4 (zinc finger)"/>
    <property type="match status" value="2"/>
</dbReference>
<feature type="region of interest" description="Disordered" evidence="5">
    <location>
        <begin position="152"/>
        <end position="271"/>
    </location>
</feature>
<dbReference type="InterPro" id="IPR011011">
    <property type="entry name" value="Znf_FYVE_PHD"/>
</dbReference>
<evidence type="ECO:0000256" key="1">
    <source>
        <dbReference type="ARBA" id="ARBA00022723"/>
    </source>
</evidence>
<feature type="compositionally biased region" description="Pro residues" evidence="5">
    <location>
        <begin position="208"/>
        <end position="269"/>
    </location>
</feature>
<dbReference type="InterPro" id="IPR051728">
    <property type="entry name" value="RING-FYVE_E3_ubiquitin-ligase"/>
</dbReference>
<dbReference type="PROSITE" id="PS50089">
    <property type="entry name" value="ZF_RING_2"/>
    <property type="match status" value="1"/>
</dbReference>
<dbReference type="EMBL" id="KV423927">
    <property type="protein sequence ID" value="KZT60933.1"/>
    <property type="molecule type" value="Genomic_DNA"/>
</dbReference>
<feature type="compositionally biased region" description="Low complexity" evidence="5">
    <location>
        <begin position="160"/>
        <end position="172"/>
    </location>
</feature>
<dbReference type="GO" id="GO:0008270">
    <property type="term" value="F:zinc ion binding"/>
    <property type="evidence" value="ECO:0007669"/>
    <property type="project" value="UniProtKB-KW"/>
</dbReference>
<dbReference type="PANTHER" id="PTHR14879">
    <property type="entry name" value="CASPASE REGULATOR, RING FINGER DOMAIN-CONTAINING"/>
    <property type="match status" value="1"/>
</dbReference>
<sequence>MDGPVRGMPLLADEAPAQGDDSECRRCGKNFVPIIVRSRKCAHCGFSYCHSCSDHQALKRRNGPEAGYDPVHVCAYCIDNLTMTSYGRNQLKQQSIARLKHYLSAYGIPIPPGVAEKGDLVDIVLAARQGGPSLPQAHENFYRRFGIPAKATEIRGGRNRGSSTGSGQSAASSGGGGFDFSDPLGPNGLGGFFGDGGQQQDRPRQQARPPPPPPPPRQQRTNPRPPPQQQQRYAPPPGPPPRPPPRPAGQPPSSRPPPPRNPTPVPPPTMDHLVLLSADELSHLSISALKGVLEHNHVNTHLLVEKEDLVLKVRMLVEQEKRERVRLQQVHAMEDEQERFREQEMEDIRRAEQESRETHERDRLRRLQADIREWSSRWSRRRIGSHRAASLPRPCKTGNDPLPPVVEPEVKPQKSRASNVEYDLSLIGRCVVCQDEEANIAIVDCGHLALCMACSDLIMKGSRECPLCRTRIVTEQRLLRIYRT</sequence>
<evidence type="ECO:0000256" key="5">
    <source>
        <dbReference type="SAM" id="MobiDB-lite"/>
    </source>
</evidence>
<dbReference type="SMART" id="SM00064">
    <property type="entry name" value="FYVE"/>
    <property type="match status" value="1"/>
</dbReference>
<name>A0A165IST8_9BASI</name>
<dbReference type="InParanoid" id="A0A165IST8"/>
<feature type="compositionally biased region" description="Gly residues" evidence="5">
    <location>
        <begin position="187"/>
        <end position="197"/>
    </location>
</feature>
<dbReference type="Proteomes" id="UP000076842">
    <property type="component" value="Unassembled WGS sequence"/>
</dbReference>
<dbReference type="Pfam" id="PF01363">
    <property type="entry name" value="FYVE"/>
    <property type="match status" value="1"/>
</dbReference>
<evidence type="ECO:0000259" key="7">
    <source>
        <dbReference type="PROSITE" id="PS50178"/>
    </source>
</evidence>
<feature type="domain" description="FYVE-type" evidence="7">
    <location>
        <begin position="18"/>
        <end position="82"/>
    </location>
</feature>
<dbReference type="SUPFAM" id="SSF57850">
    <property type="entry name" value="RING/U-box"/>
    <property type="match status" value="1"/>
</dbReference>
<dbReference type="SUPFAM" id="SSF57903">
    <property type="entry name" value="FYVE/PHD zinc finger"/>
    <property type="match status" value="1"/>
</dbReference>
<proteinExistence type="predicted"/>
<accession>A0A165IST8</accession>
<dbReference type="InterPro" id="IPR000306">
    <property type="entry name" value="Znf_FYVE"/>
</dbReference>
<feature type="domain" description="RING-type" evidence="6">
    <location>
        <begin position="430"/>
        <end position="469"/>
    </location>
</feature>
<dbReference type="STRING" id="1353952.A0A165IST8"/>
<feature type="region of interest" description="Disordered" evidence="5">
    <location>
        <begin position="389"/>
        <end position="414"/>
    </location>
</feature>
<evidence type="ECO:0000256" key="4">
    <source>
        <dbReference type="PROSITE-ProRule" id="PRU00175"/>
    </source>
</evidence>
<feature type="region of interest" description="Disordered" evidence="5">
    <location>
        <begin position="337"/>
        <end position="361"/>
    </location>
</feature>
<dbReference type="InterPro" id="IPR017455">
    <property type="entry name" value="Znf_FYVE-rel"/>
</dbReference>
<keyword evidence="9" id="KW-1185">Reference proteome</keyword>
<reference evidence="8 9" key="1">
    <citation type="journal article" date="2016" name="Mol. Biol. Evol.">
        <title>Comparative Genomics of Early-Diverging Mushroom-Forming Fungi Provides Insights into the Origins of Lignocellulose Decay Capabilities.</title>
        <authorList>
            <person name="Nagy L.G."/>
            <person name="Riley R."/>
            <person name="Tritt A."/>
            <person name="Adam C."/>
            <person name="Daum C."/>
            <person name="Floudas D."/>
            <person name="Sun H."/>
            <person name="Yadav J.S."/>
            <person name="Pangilinan J."/>
            <person name="Larsson K.H."/>
            <person name="Matsuura K."/>
            <person name="Barry K."/>
            <person name="Labutti K."/>
            <person name="Kuo R."/>
            <person name="Ohm R.A."/>
            <person name="Bhattacharya S.S."/>
            <person name="Shirouzu T."/>
            <person name="Yoshinaga Y."/>
            <person name="Martin F.M."/>
            <person name="Grigoriev I.V."/>
            <person name="Hibbett D.S."/>
        </authorList>
    </citation>
    <scope>NUCLEOTIDE SEQUENCE [LARGE SCALE GENOMIC DNA]</scope>
    <source>
        <strain evidence="8 9">HHB12733</strain>
    </source>
</reference>
<evidence type="ECO:0000256" key="2">
    <source>
        <dbReference type="ARBA" id="ARBA00022771"/>
    </source>
</evidence>
<evidence type="ECO:0000313" key="8">
    <source>
        <dbReference type="EMBL" id="KZT60933.1"/>
    </source>
</evidence>
<dbReference type="Pfam" id="PF13920">
    <property type="entry name" value="zf-C3HC4_3"/>
    <property type="match status" value="1"/>
</dbReference>
<dbReference type="InterPro" id="IPR013083">
    <property type="entry name" value="Znf_RING/FYVE/PHD"/>
</dbReference>
<keyword evidence="3" id="KW-0862">Zinc</keyword>
<dbReference type="PROSITE" id="PS50178">
    <property type="entry name" value="ZF_FYVE"/>
    <property type="match status" value="1"/>
</dbReference>
<evidence type="ECO:0000259" key="6">
    <source>
        <dbReference type="PROSITE" id="PS50089"/>
    </source>
</evidence>
<keyword evidence="1" id="KW-0479">Metal-binding</keyword>
<organism evidence="8 9">
    <name type="scientific">Calocera cornea HHB12733</name>
    <dbReference type="NCBI Taxonomy" id="1353952"/>
    <lineage>
        <taxon>Eukaryota</taxon>
        <taxon>Fungi</taxon>
        <taxon>Dikarya</taxon>
        <taxon>Basidiomycota</taxon>
        <taxon>Agaricomycotina</taxon>
        <taxon>Dacrymycetes</taxon>
        <taxon>Dacrymycetales</taxon>
        <taxon>Dacrymycetaceae</taxon>
        <taxon>Calocera</taxon>
    </lineage>
</organism>
<dbReference type="PANTHER" id="PTHR14879:SF5">
    <property type="entry name" value="RING-TYPE DOMAIN-CONTAINING PROTEIN"/>
    <property type="match status" value="1"/>
</dbReference>
<keyword evidence="2 4" id="KW-0863">Zinc-finger</keyword>
<dbReference type="AlphaFoldDB" id="A0A165IST8"/>
<evidence type="ECO:0008006" key="10">
    <source>
        <dbReference type="Google" id="ProtNLM"/>
    </source>
</evidence>
<evidence type="ECO:0000313" key="9">
    <source>
        <dbReference type="Proteomes" id="UP000076842"/>
    </source>
</evidence>
<evidence type="ECO:0000256" key="3">
    <source>
        <dbReference type="ARBA" id="ARBA00022833"/>
    </source>
</evidence>
<gene>
    <name evidence="8" type="ORF">CALCODRAFT_428614</name>
</gene>
<protein>
    <recommendedName>
        <fullName evidence="10">RING-type domain-containing protein</fullName>
    </recommendedName>
</protein>
<dbReference type="InterPro" id="IPR001841">
    <property type="entry name" value="Znf_RING"/>
</dbReference>